<comment type="caution">
    <text evidence="1">The sequence shown here is derived from an EMBL/GenBank/DDBJ whole genome shotgun (WGS) entry which is preliminary data.</text>
</comment>
<accession>A0A3E4JUS7</accession>
<gene>
    <name evidence="1" type="ORF">DXD46_03540</name>
</gene>
<proteinExistence type="predicted"/>
<sequence length="302" mass="35389">MKTSFAKPYSSPEQIVQVLKSRGMLIKDEHRVENYLMNIGYHRLSAYIYPFYKSPKSELVLKEGTTFEQVLTLYRFDKKLRILLFNEIEKIEVAIRSVLANVGCQELGDKFWITKPEYFANADKFNQTLAIIDKELASSKEDYIEDFRQNFIEDYPPAWMITEVLSFGNLNYIYSNIASNQLMKRIAGYFGLKPQVFVSWLTVLANLRNMCCHHARVWNRDFMLNPAEPKKTKNAWIDTSKADKKRIYYRLCIIRYFLSSVSPNNNFNEKLSELLTDFPSIDIAAMGFDCDWKNTSLWSTLK</sequence>
<name>A0A3E4JUS7_PHOVU</name>
<dbReference type="InterPro" id="IPR011664">
    <property type="entry name" value="Abi_system_AbiD/AbiF-like"/>
</dbReference>
<dbReference type="Proteomes" id="UP000260640">
    <property type="component" value="Unassembled WGS sequence"/>
</dbReference>
<dbReference type="InterPro" id="IPR017034">
    <property type="entry name" value="Abi_system_AbiD/AbiF"/>
</dbReference>
<dbReference type="EMBL" id="QSPP01000005">
    <property type="protein sequence ID" value="RGJ91231.1"/>
    <property type="molecule type" value="Genomic_DNA"/>
</dbReference>
<dbReference type="PIRSF" id="PIRSF034934">
    <property type="entry name" value="AbiF_AbiD"/>
    <property type="match status" value="1"/>
</dbReference>
<dbReference type="Pfam" id="PF07751">
    <property type="entry name" value="Abi_2"/>
    <property type="match status" value="1"/>
</dbReference>
<evidence type="ECO:0000313" key="2">
    <source>
        <dbReference type="Proteomes" id="UP000260640"/>
    </source>
</evidence>
<evidence type="ECO:0000313" key="1">
    <source>
        <dbReference type="EMBL" id="RGJ91231.1"/>
    </source>
</evidence>
<protein>
    <submittedName>
        <fullName evidence="1">Abi family protein</fullName>
    </submittedName>
</protein>
<dbReference type="AlphaFoldDB" id="A0A3E4JUS7"/>
<dbReference type="RefSeq" id="WP_117699555.1">
    <property type="nucleotide sequence ID" value="NZ_JAKKXI010000006.1"/>
</dbReference>
<reference evidence="1 2" key="1">
    <citation type="submission" date="2018-08" db="EMBL/GenBank/DDBJ databases">
        <title>A genome reference for cultivated species of the human gut microbiota.</title>
        <authorList>
            <person name="Zou Y."/>
            <person name="Xue W."/>
            <person name="Luo G."/>
        </authorList>
    </citation>
    <scope>NUCLEOTIDE SEQUENCE [LARGE SCALE GENOMIC DNA]</scope>
    <source>
        <strain evidence="1 2">TM05-16</strain>
    </source>
</reference>
<organism evidence="1 2">
    <name type="scientific">Phocaeicola vulgatus</name>
    <name type="common">Bacteroides vulgatus</name>
    <dbReference type="NCBI Taxonomy" id="821"/>
    <lineage>
        <taxon>Bacteria</taxon>
        <taxon>Pseudomonadati</taxon>
        <taxon>Bacteroidota</taxon>
        <taxon>Bacteroidia</taxon>
        <taxon>Bacteroidales</taxon>
        <taxon>Bacteroidaceae</taxon>
        <taxon>Phocaeicola</taxon>
    </lineage>
</organism>